<accession>A0A4V6KN49</accession>
<feature type="chain" id="PRO_5020402247" evidence="1">
    <location>
        <begin position="30"/>
        <end position="245"/>
    </location>
</feature>
<dbReference type="Gene3D" id="1.20.1290.10">
    <property type="entry name" value="AhpD-like"/>
    <property type="match status" value="1"/>
</dbReference>
<dbReference type="InterPro" id="IPR003779">
    <property type="entry name" value="CMD-like"/>
</dbReference>
<dbReference type="GO" id="GO:0051920">
    <property type="term" value="F:peroxiredoxin activity"/>
    <property type="evidence" value="ECO:0007669"/>
    <property type="project" value="InterPro"/>
</dbReference>
<evidence type="ECO:0000259" key="2">
    <source>
        <dbReference type="Pfam" id="PF02627"/>
    </source>
</evidence>
<dbReference type="PANTHER" id="PTHR33570">
    <property type="entry name" value="4-CARBOXYMUCONOLACTONE DECARBOXYLASE FAMILY PROTEIN"/>
    <property type="match status" value="1"/>
</dbReference>
<dbReference type="InterPro" id="IPR029032">
    <property type="entry name" value="AhpD-like"/>
</dbReference>
<dbReference type="Pfam" id="PF02627">
    <property type="entry name" value="CMD"/>
    <property type="match status" value="2"/>
</dbReference>
<dbReference type="GeneID" id="78461246"/>
<organism evidence="3 4">
    <name type="scientific">Sphingobacterium thalpophilum</name>
    <dbReference type="NCBI Taxonomy" id="259"/>
    <lineage>
        <taxon>Bacteria</taxon>
        <taxon>Pseudomonadati</taxon>
        <taxon>Bacteroidota</taxon>
        <taxon>Sphingobacteriia</taxon>
        <taxon>Sphingobacteriales</taxon>
        <taxon>Sphingobacteriaceae</taxon>
        <taxon>Sphingobacterium</taxon>
    </lineage>
</organism>
<reference evidence="3 4" key="1">
    <citation type="submission" date="2019-05" db="EMBL/GenBank/DDBJ databases">
        <authorList>
            <consortium name="Pathogen Informatics"/>
        </authorList>
    </citation>
    <scope>NUCLEOTIDE SEQUENCE [LARGE SCALE GENOMIC DNA]</scope>
    <source>
        <strain evidence="3 4">NCTC11429</strain>
    </source>
</reference>
<dbReference type="EMBL" id="LR590484">
    <property type="protein sequence ID" value="VTR29458.1"/>
    <property type="molecule type" value="Genomic_DNA"/>
</dbReference>
<dbReference type="Proteomes" id="UP000308196">
    <property type="component" value="Chromosome"/>
</dbReference>
<gene>
    <name evidence="3" type="ORF">NCTC11429_00430</name>
</gene>
<evidence type="ECO:0000256" key="1">
    <source>
        <dbReference type="SAM" id="SignalP"/>
    </source>
</evidence>
<dbReference type="RefSeq" id="WP_197734446.1">
    <property type="nucleotide sequence ID" value="NZ_LR590484.1"/>
</dbReference>
<evidence type="ECO:0000313" key="4">
    <source>
        <dbReference type="Proteomes" id="UP000308196"/>
    </source>
</evidence>
<name>A0A4V6KN49_9SPHI</name>
<dbReference type="STRING" id="1123265.GCA_000686625_03178"/>
<dbReference type="InterPro" id="IPR052512">
    <property type="entry name" value="4CMD/NDH-1_regulator"/>
</dbReference>
<feature type="domain" description="Carboxymuconolactone decarboxylase-like" evidence="2">
    <location>
        <begin position="34"/>
        <end position="100"/>
    </location>
</feature>
<dbReference type="KEGG" id="stha:NCTC11429_00430"/>
<dbReference type="AlphaFoldDB" id="A0A4V6KN49"/>
<feature type="signal peptide" evidence="1">
    <location>
        <begin position="1"/>
        <end position="29"/>
    </location>
</feature>
<keyword evidence="1" id="KW-0732">Signal</keyword>
<sequence length="245" mass="26500">MRTNNIIFSWSIRLFIPLMLLLVSSQLNAQNSMEATNKLDAGQQYMAGISALTAVGNIDSLTVQLNNGLDAGLTINEIKETLVHLYAYAGFPRSLNGLTAFMQVVEDRKKAGKQDVEGRNASLLPADTNMLELGTEVQTKLVGQPVSGGVMAFAPAIDRYLKEHLFGAVFASDVLTYQQRELVTVSALAAMTGVEPQLQSHFSIGMNTGLTKSQLEGILDIIEKNISKAQADKGRAVLSKITVKN</sequence>
<protein>
    <submittedName>
        <fullName evidence="3">4-carboxymuconolactone decarboxylase</fullName>
    </submittedName>
</protein>
<feature type="domain" description="Carboxymuconolactone decarboxylase-like" evidence="2">
    <location>
        <begin position="155"/>
        <end position="221"/>
    </location>
</feature>
<evidence type="ECO:0000313" key="3">
    <source>
        <dbReference type="EMBL" id="VTR29458.1"/>
    </source>
</evidence>
<dbReference type="SUPFAM" id="SSF69118">
    <property type="entry name" value="AhpD-like"/>
    <property type="match status" value="1"/>
</dbReference>
<proteinExistence type="predicted"/>
<dbReference type="PANTHER" id="PTHR33570:SF2">
    <property type="entry name" value="CARBOXYMUCONOLACTONE DECARBOXYLASE-LIKE DOMAIN-CONTAINING PROTEIN"/>
    <property type="match status" value="1"/>
</dbReference>